<accession>A0A0W0UH05</accession>
<sequence length="74" mass="8605">MRMFKEKPITQEENPMTLKKRVEFLNNVISVLSRDPSMRDEEKQKILVGSLLYTDLTKEVGLTKNDIIEIIAKP</sequence>
<dbReference type="OrthoDB" id="5653858at2"/>
<name>A0A0W0UH05_9GAMM</name>
<proteinExistence type="predicted"/>
<dbReference type="AlphaFoldDB" id="A0A0W0UH05"/>
<evidence type="ECO:0000313" key="1">
    <source>
        <dbReference type="EMBL" id="KTD07188.1"/>
    </source>
</evidence>
<dbReference type="PATRIC" id="fig|455.5.peg.1460"/>
<evidence type="ECO:0000313" key="2">
    <source>
        <dbReference type="Proteomes" id="UP000054715"/>
    </source>
</evidence>
<organism evidence="1 2">
    <name type="scientific">Legionella jamestowniensis</name>
    <dbReference type="NCBI Taxonomy" id="455"/>
    <lineage>
        <taxon>Bacteria</taxon>
        <taxon>Pseudomonadati</taxon>
        <taxon>Pseudomonadota</taxon>
        <taxon>Gammaproteobacteria</taxon>
        <taxon>Legionellales</taxon>
        <taxon>Legionellaceae</taxon>
        <taxon>Legionella</taxon>
    </lineage>
</organism>
<comment type="caution">
    <text evidence="1">The sequence shown here is derived from an EMBL/GenBank/DDBJ whole genome shotgun (WGS) entry which is preliminary data.</text>
</comment>
<reference evidence="1 2" key="1">
    <citation type="submission" date="2015-11" db="EMBL/GenBank/DDBJ databases">
        <title>Genomic analysis of 38 Legionella species identifies large and diverse effector repertoires.</title>
        <authorList>
            <person name="Burstein D."/>
            <person name="Amaro F."/>
            <person name="Zusman T."/>
            <person name="Lifshitz Z."/>
            <person name="Cohen O."/>
            <person name="Gilbert J.A."/>
            <person name="Pupko T."/>
            <person name="Shuman H.A."/>
            <person name="Segal G."/>
        </authorList>
    </citation>
    <scope>NUCLEOTIDE SEQUENCE [LARGE SCALE GENOMIC DNA]</scope>
    <source>
        <strain evidence="1 2">JA-26-G1-E2</strain>
    </source>
</reference>
<dbReference type="RefSeq" id="WP_058449398.1">
    <property type="nucleotide sequence ID" value="NZ_LNYG01000013.1"/>
</dbReference>
<protein>
    <submittedName>
        <fullName evidence="1">Uncharacterized protein</fullName>
    </submittedName>
</protein>
<dbReference type="Proteomes" id="UP000054715">
    <property type="component" value="Unassembled WGS sequence"/>
</dbReference>
<gene>
    <name evidence="1" type="ORF">Ljam_1383</name>
</gene>
<dbReference type="EMBL" id="LNYG01000013">
    <property type="protein sequence ID" value="KTD07188.1"/>
    <property type="molecule type" value="Genomic_DNA"/>
</dbReference>